<organism evidence="1 2">
    <name type="scientific">Methylobacterium brachiatum</name>
    <dbReference type="NCBI Taxonomy" id="269660"/>
    <lineage>
        <taxon>Bacteria</taxon>
        <taxon>Pseudomonadati</taxon>
        <taxon>Pseudomonadota</taxon>
        <taxon>Alphaproteobacteria</taxon>
        <taxon>Hyphomicrobiales</taxon>
        <taxon>Methylobacteriaceae</taxon>
        <taxon>Methylobacterium</taxon>
    </lineage>
</organism>
<comment type="caution">
    <text evidence="1">The sequence shown here is derived from an EMBL/GenBank/DDBJ whole genome shotgun (WGS) entry which is preliminary data.</text>
</comment>
<name>A0AAJ1X0A9_9HYPH</name>
<gene>
    <name evidence="1" type="ORF">QO001_006111</name>
</gene>
<evidence type="ECO:0000313" key="2">
    <source>
        <dbReference type="Proteomes" id="UP001223420"/>
    </source>
</evidence>
<proteinExistence type="predicted"/>
<accession>A0AAJ1X0A9</accession>
<dbReference type="AlphaFoldDB" id="A0AAJ1X0A9"/>
<dbReference type="Proteomes" id="UP001223420">
    <property type="component" value="Unassembled WGS sequence"/>
</dbReference>
<dbReference type="EMBL" id="JAUSWL010000022">
    <property type="protein sequence ID" value="MDQ0547155.1"/>
    <property type="molecule type" value="Genomic_DNA"/>
</dbReference>
<dbReference type="RefSeq" id="WP_230368078.1">
    <property type="nucleotide sequence ID" value="NZ_JAJALK010000021.1"/>
</dbReference>
<protein>
    <submittedName>
        <fullName evidence="1">Uncharacterized protein</fullName>
    </submittedName>
</protein>
<sequence>MPVHRGPVLLDANSVIEAHRVGAWDALAARYRIVMVQKCIDETQTGSQRREPEQTIDYELLLAALHERHPDDLVAIMGIQLIPGGSLLDEGETSLWAHALKRTDDWLICGPDAASMRFGFDRRKRDRLVSLGGLLADIGHRPARPLYRNYEKAWLDALIHNLVMGLL</sequence>
<reference evidence="1" key="1">
    <citation type="submission" date="2023-07" db="EMBL/GenBank/DDBJ databases">
        <title>Genomic Encyclopedia of Type Strains, Phase IV (KMG-IV): sequencing the most valuable type-strain genomes for metagenomic binning, comparative biology and taxonomic classification.</title>
        <authorList>
            <person name="Goeker M."/>
        </authorList>
    </citation>
    <scope>NUCLEOTIDE SEQUENCE</scope>
    <source>
        <strain evidence="1">DSM 19569</strain>
    </source>
</reference>
<evidence type="ECO:0000313" key="1">
    <source>
        <dbReference type="EMBL" id="MDQ0547155.1"/>
    </source>
</evidence>